<dbReference type="OrthoDB" id="9794322at2"/>
<feature type="signal peptide" evidence="1">
    <location>
        <begin position="1"/>
        <end position="27"/>
    </location>
</feature>
<proteinExistence type="predicted"/>
<keyword evidence="4" id="KW-1185">Reference proteome</keyword>
<dbReference type="eggNOG" id="COG1520">
    <property type="taxonomic scope" value="Bacteria"/>
</dbReference>
<dbReference type="PANTHER" id="PTHR34512">
    <property type="entry name" value="CELL SURFACE PROTEIN"/>
    <property type="match status" value="1"/>
</dbReference>
<dbReference type="PATRIC" id="fig|1304275.5.peg.851"/>
<protein>
    <submittedName>
        <fullName evidence="3">WD40-like repeat protein</fullName>
    </submittedName>
</protein>
<dbReference type="InterPro" id="IPR015943">
    <property type="entry name" value="WD40/YVTN_repeat-like_dom_sf"/>
</dbReference>
<dbReference type="SMART" id="SM00564">
    <property type="entry name" value="PQQ"/>
    <property type="match status" value="6"/>
</dbReference>
<dbReference type="STRING" id="1304275.C41B8_04171"/>
<evidence type="ECO:0000256" key="1">
    <source>
        <dbReference type="SAM" id="SignalP"/>
    </source>
</evidence>
<name>A0A084IPZ9_SALHC</name>
<dbReference type="PANTHER" id="PTHR34512:SF30">
    <property type="entry name" value="OUTER MEMBRANE PROTEIN ASSEMBLY FACTOR BAMB"/>
    <property type="match status" value="1"/>
</dbReference>
<reference evidence="3 4" key="1">
    <citation type="submission" date="2013-03" db="EMBL/GenBank/DDBJ databases">
        <title>Salinisphaera hydrothermalis C41B8 Genome Sequencing.</title>
        <authorList>
            <person name="Li C."/>
            <person name="Lai Q."/>
            <person name="Shao Z."/>
        </authorList>
    </citation>
    <scope>NUCLEOTIDE SEQUENCE [LARGE SCALE GENOMIC DNA]</scope>
    <source>
        <strain evidence="3 4">C41B8</strain>
    </source>
</reference>
<comment type="caution">
    <text evidence="3">The sequence shown here is derived from an EMBL/GenBank/DDBJ whole genome shotgun (WGS) entry which is preliminary data.</text>
</comment>
<organism evidence="3 4">
    <name type="scientific">Salinisphaera hydrothermalis (strain C41B8)</name>
    <dbReference type="NCBI Taxonomy" id="1304275"/>
    <lineage>
        <taxon>Bacteria</taxon>
        <taxon>Pseudomonadati</taxon>
        <taxon>Pseudomonadota</taxon>
        <taxon>Gammaproteobacteria</taxon>
        <taxon>Salinisphaerales</taxon>
        <taxon>Salinisphaeraceae</taxon>
        <taxon>Salinisphaera</taxon>
    </lineage>
</organism>
<evidence type="ECO:0000313" key="3">
    <source>
        <dbReference type="EMBL" id="KEZ78783.1"/>
    </source>
</evidence>
<dbReference type="InterPro" id="IPR002372">
    <property type="entry name" value="PQQ_rpt_dom"/>
</dbReference>
<dbReference type="SUPFAM" id="SSF50998">
    <property type="entry name" value="Quinoprotein alcohol dehydrogenase-like"/>
    <property type="match status" value="2"/>
</dbReference>
<dbReference type="RefSeq" id="WP_051883020.1">
    <property type="nucleotide sequence ID" value="NZ_APNK01000003.1"/>
</dbReference>
<sequence length="430" mass="45710">MPTHAATNRLGLLIAAMALGLASTAHADWRQYRDGADRNAVVSTDLGVPDDRVTRLDTPEGVRATPTVIGRDLLVGNNNTGTLQRIDPRSGKTRWQTQAPNWVHSEMVWSGDTVIVGYGNRYFTSDADPKVTNYARGTGESGVLALDARTGAQRWQFRTLGEVMPTPAIVGHRVYAATGGRAIQVLSLTDGHQVGLIRLGSFVSMSSPAVDDAGRLFVGGGDPYRLFCIDTHDNRIAWTADFPDMLGGVDDVPPAVADGVVVTSGVYTTADKHVFDHRLFAYDAASGKPLWQADLGTGGPVKNNRSGAPTIANGEVVVGSPTSKQLAAFDLKTGHKRWSLDTGAIKAPPVIHDGRVYATTTKAQLLVVDAASGRLLHQLQLGDQPLAPAGPVLAGRDLIVPSQDHHVYIVPLAYLEQARPTADDVTASAP</sequence>
<feature type="chain" id="PRO_5001776595" evidence="1">
    <location>
        <begin position="28"/>
        <end position="430"/>
    </location>
</feature>
<dbReference type="Gene3D" id="2.130.10.10">
    <property type="entry name" value="YVTN repeat-like/Quinoprotein amine dehydrogenase"/>
    <property type="match status" value="2"/>
</dbReference>
<gene>
    <name evidence="3" type="ORF">C41B8_04171</name>
</gene>
<evidence type="ECO:0000259" key="2">
    <source>
        <dbReference type="Pfam" id="PF13360"/>
    </source>
</evidence>
<keyword evidence="1" id="KW-0732">Signal</keyword>
<dbReference type="Proteomes" id="UP000028302">
    <property type="component" value="Unassembled WGS sequence"/>
</dbReference>
<dbReference type="InterPro" id="IPR018391">
    <property type="entry name" value="PQQ_b-propeller_rpt"/>
</dbReference>
<feature type="domain" description="Pyrrolo-quinoline quinone repeat" evidence="2">
    <location>
        <begin position="137"/>
        <end position="193"/>
    </location>
</feature>
<accession>A0A084IPZ9</accession>
<dbReference type="EMBL" id="APNK01000003">
    <property type="protein sequence ID" value="KEZ78783.1"/>
    <property type="molecule type" value="Genomic_DNA"/>
</dbReference>
<dbReference type="InterPro" id="IPR011047">
    <property type="entry name" value="Quinoprotein_ADH-like_sf"/>
</dbReference>
<feature type="domain" description="Pyrrolo-quinoline quinone repeat" evidence="2">
    <location>
        <begin position="207"/>
        <end position="410"/>
    </location>
</feature>
<dbReference type="AlphaFoldDB" id="A0A084IPZ9"/>
<evidence type="ECO:0000313" key="4">
    <source>
        <dbReference type="Proteomes" id="UP000028302"/>
    </source>
</evidence>
<dbReference type="Pfam" id="PF13360">
    <property type="entry name" value="PQQ_2"/>
    <property type="match status" value="2"/>
</dbReference>